<sequence>MKKKKRHYSSQLYGDSIRIADMRESVPDDNYRKVIRYKSGILNEISDYSVSGLSFILESREVYIFNEQNKPSLKLRMNKKGKITDSVKYFYHDDLVTLTQYFNQGQLKRSVSNHYNETGRIDERVFDTYLGREVISYFYPAENIIETIFSPGSDIPKNKFILKFDINQRLADMENLRIKEEYGNAKLKSRWIFDYNDKGNLSNITILNSKGSISRIIKIEYSYFNP</sequence>
<evidence type="ECO:0000313" key="1">
    <source>
        <dbReference type="EMBL" id="MPL83009.1"/>
    </source>
</evidence>
<dbReference type="EMBL" id="VSSQ01000170">
    <property type="protein sequence ID" value="MPL83009.1"/>
    <property type="molecule type" value="Genomic_DNA"/>
</dbReference>
<reference evidence="1" key="1">
    <citation type="submission" date="2019-08" db="EMBL/GenBank/DDBJ databases">
        <authorList>
            <person name="Kucharzyk K."/>
            <person name="Murdoch R.W."/>
            <person name="Higgins S."/>
            <person name="Loffler F."/>
        </authorList>
    </citation>
    <scope>NUCLEOTIDE SEQUENCE</scope>
</reference>
<name>A0A644UVA4_9ZZZZ</name>
<protein>
    <submittedName>
        <fullName evidence="1">Uncharacterized protein</fullName>
    </submittedName>
</protein>
<organism evidence="1">
    <name type="scientific">bioreactor metagenome</name>
    <dbReference type="NCBI Taxonomy" id="1076179"/>
    <lineage>
        <taxon>unclassified sequences</taxon>
        <taxon>metagenomes</taxon>
        <taxon>ecological metagenomes</taxon>
    </lineage>
</organism>
<gene>
    <name evidence="1" type="ORF">SDC9_28959</name>
</gene>
<comment type="caution">
    <text evidence="1">The sequence shown here is derived from an EMBL/GenBank/DDBJ whole genome shotgun (WGS) entry which is preliminary data.</text>
</comment>
<proteinExistence type="predicted"/>
<accession>A0A644UVA4</accession>
<dbReference type="AlphaFoldDB" id="A0A644UVA4"/>